<dbReference type="Proteomes" id="UP000523079">
    <property type="component" value="Unassembled WGS sequence"/>
</dbReference>
<accession>A0A7W3IU16</accession>
<feature type="compositionally biased region" description="Polar residues" evidence="1">
    <location>
        <begin position="9"/>
        <end position="19"/>
    </location>
</feature>
<protein>
    <submittedName>
        <fullName evidence="3">Type VI protein secretion system component VasF</fullName>
    </submittedName>
</protein>
<evidence type="ECO:0000313" key="3">
    <source>
        <dbReference type="EMBL" id="MBA8795213.1"/>
    </source>
</evidence>
<dbReference type="EMBL" id="JACGWT010000004">
    <property type="protein sequence ID" value="MBA8795213.1"/>
    <property type="molecule type" value="Genomic_DNA"/>
</dbReference>
<feature type="region of interest" description="Disordered" evidence="1">
    <location>
        <begin position="1"/>
        <end position="24"/>
    </location>
</feature>
<evidence type="ECO:0000256" key="2">
    <source>
        <dbReference type="SAM" id="Phobius"/>
    </source>
</evidence>
<keyword evidence="2" id="KW-0472">Membrane</keyword>
<dbReference type="RefSeq" id="WP_182560797.1">
    <property type="nucleotide sequence ID" value="NZ_JACGWT010000004.1"/>
</dbReference>
<sequence length="79" mass="8986">MSRFKRVFSNLNLNGTTPPRVQPTIGEWGPVKVPSTKQKKRMRIWVGLALFGAMLACFLLGWYVFYVTTGYIGFGLDKK</sequence>
<gene>
    <name evidence="3" type="ORF">FHX74_002841</name>
</gene>
<organism evidence="3 4">
    <name type="scientific">Microlunatus kandeliicorticis</name>
    <dbReference type="NCBI Taxonomy" id="1759536"/>
    <lineage>
        <taxon>Bacteria</taxon>
        <taxon>Bacillati</taxon>
        <taxon>Actinomycetota</taxon>
        <taxon>Actinomycetes</taxon>
        <taxon>Propionibacteriales</taxon>
        <taxon>Propionibacteriaceae</taxon>
        <taxon>Microlunatus</taxon>
    </lineage>
</organism>
<keyword evidence="2" id="KW-0812">Transmembrane</keyword>
<evidence type="ECO:0000256" key="1">
    <source>
        <dbReference type="SAM" id="MobiDB-lite"/>
    </source>
</evidence>
<feature type="transmembrane region" description="Helical" evidence="2">
    <location>
        <begin position="44"/>
        <end position="65"/>
    </location>
</feature>
<dbReference type="AlphaFoldDB" id="A0A7W3IU16"/>
<reference evidence="3 4" key="1">
    <citation type="submission" date="2020-07" db="EMBL/GenBank/DDBJ databases">
        <title>Sequencing the genomes of 1000 actinobacteria strains.</title>
        <authorList>
            <person name="Klenk H.-P."/>
        </authorList>
    </citation>
    <scope>NUCLEOTIDE SEQUENCE [LARGE SCALE GENOMIC DNA]</scope>
    <source>
        <strain evidence="3 4">DSM 100723</strain>
    </source>
</reference>
<keyword evidence="2" id="KW-1133">Transmembrane helix</keyword>
<proteinExistence type="predicted"/>
<evidence type="ECO:0000313" key="4">
    <source>
        <dbReference type="Proteomes" id="UP000523079"/>
    </source>
</evidence>
<keyword evidence="4" id="KW-1185">Reference proteome</keyword>
<comment type="caution">
    <text evidence="3">The sequence shown here is derived from an EMBL/GenBank/DDBJ whole genome shotgun (WGS) entry which is preliminary data.</text>
</comment>
<name>A0A7W3IU16_9ACTN</name>